<dbReference type="Proteomes" id="UP000059680">
    <property type="component" value="Chromosome 3"/>
</dbReference>
<dbReference type="STRING" id="39947.A0A0P0W1E9"/>
<dbReference type="InParanoid" id="A0A0P0W1E9"/>
<keyword evidence="2" id="KW-1185">Reference proteome</keyword>
<evidence type="ECO:0000313" key="2">
    <source>
        <dbReference type="Proteomes" id="UP000059680"/>
    </source>
</evidence>
<name>A0A0P0W1E9_ORYSJ</name>
<accession>A0A0P0W1E9</accession>
<gene>
    <name evidence="1" type="ordered locus">Os03g0652600</name>
    <name evidence="1" type="ORF">OSNPB_030652600</name>
</gene>
<organism evidence="1 2">
    <name type="scientific">Oryza sativa subsp. japonica</name>
    <name type="common">Rice</name>
    <dbReference type="NCBI Taxonomy" id="39947"/>
    <lineage>
        <taxon>Eukaryota</taxon>
        <taxon>Viridiplantae</taxon>
        <taxon>Streptophyta</taxon>
        <taxon>Embryophyta</taxon>
        <taxon>Tracheophyta</taxon>
        <taxon>Spermatophyta</taxon>
        <taxon>Magnoliopsida</taxon>
        <taxon>Liliopsida</taxon>
        <taxon>Poales</taxon>
        <taxon>Poaceae</taxon>
        <taxon>BOP clade</taxon>
        <taxon>Oryzoideae</taxon>
        <taxon>Oryzeae</taxon>
        <taxon>Oryzinae</taxon>
        <taxon>Oryza</taxon>
        <taxon>Oryza sativa</taxon>
    </lineage>
</organism>
<reference evidence="2" key="1">
    <citation type="journal article" date="2005" name="Nature">
        <title>The map-based sequence of the rice genome.</title>
        <authorList>
            <consortium name="International rice genome sequencing project (IRGSP)"/>
            <person name="Matsumoto T."/>
            <person name="Wu J."/>
            <person name="Kanamori H."/>
            <person name="Katayose Y."/>
            <person name="Fujisawa M."/>
            <person name="Namiki N."/>
            <person name="Mizuno H."/>
            <person name="Yamamoto K."/>
            <person name="Antonio B.A."/>
            <person name="Baba T."/>
            <person name="Sakata K."/>
            <person name="Nagamura Y."/>
            <person name="Aoki H."/>
            <person name="Arikawa K."/>
            <person name="Arita K."/>
            <person name="Bito T."/>
            <person name="Chiden Y."/>
            <person name="Fujitsuka N."/>
            <person name="Fukunaka R."/>
            <person name="Hamada M."/>
            <person name="Harada C."/>
            <person name="Hayashi A."/>
            <person name="Hijishita S."/>
            <person name="Honda M."/>
            <person name="Hosokawa S."/>
            <person name="Ichikawa Y."/>
            <person name="Idonuma A."/>
            <person name="Iijima M."/>
            <person name="Ikeda M."/>
            <person name="Ikeno M."/>
            <person name="Ito K."/>
            <person name="Ito S."/>
            <person name="Ito T."/>
            <person name="Ito Y."/>
            <person name="Ito Y."/>
            <person name="Iwabuchi A."/>
            <person name="Kamiya K."/>
            <person name="Karasawa W."/>
            <person name="Kurita K."/>
            <person name="Katagiri S."/>
            <person name="Kikuta A."/>
            <person name="Kobayashi H."/>
            <person name="Kobayashi N."/>
            <person name="Machita K."/>
            <person name="Maehara T."/>
            <person name="Masukawa M."/>
            <person name="Mizubayashi T."/>
            <person name="Mukai Y."/>
            <person name="Nagasaki H."/>
            <person name="Nagata Y."/>
            <person name="Naito S."/>
            <person name="Nakashima M."/>
            <person name="Nakama Y."/>
            <person name="Nakamichi Y."/>
            <person name="Nakamura M."/>
            <person name="Meguro A."/>
            <person name="Negishi M."/>
            <person name="Ohta I."/>
            <person name="Ohta T."/>
            <person name="Okamoto M."/>
            <person name="Ono N."/>
            <person name="Saji S."/>
            <person name="Sakaguchi M."/>
            <person name="Sakai K."/>
            <person name="Shibata M."/>
            <person name="Shimokawa T."/>
            <person name="Song J."/>
            <person name="Takazaki Y."/>
            <person name="Terasawa K."/>
            <person name="Tsugane M."/>
            <person name="Tsuji K."/>
            <person name="Ueda S."/>
            <person name="Waki K."/>
            <person name="Yamagata H."/>
            <person name="Yamamoto M."/>
            <person name="Yamamoto S."/>
            <person name="Yamane H."/>
            <person name="Yoshiki S."/>
            <person name="Yoshihara R."/>
            <person name="Yukawa K."/>
            <person name="Zhong H."/>
            <person name="Yano M."/>
            <person name="Yuan Q."/>
            <person name="Ouyang S."/>
            <person name="Liu J."/>
            <person name="Jones K.M."/>
            <person name="Gansberger K."/>
            <person name="Moffat K."/>
            <person name="Hill J."/>
            <person name="Bera J."/>
            <person name="Fadrosh D."/>
            <person name="Jin S."/>
            <person name="Johri S."/>
            <person name="Kim M."/>
            <person name="Overton L."/>
            <person name="Reardon M."/>
            <person name="Tsitrin T."/>
            <person name="Vuong H."/>
            <person name="Weaver B."/>
            <person name="Ciecko A."/>
            <person name="Tallon L."/>
            <person name="Jackson J."/>
            <person name="Pai G."/>
            <person name="Aken S.V."/>
            <person name="Utterback T."/>
            <person name="Reidmuller S."/>
            <person name="Feldblyum T."/>
            <person name="Hsiao J."/>
            <person name="Zismann V."/>
            <person name="Iobst S."/>
            <person name="de Vazeille A.R."/>
            <person name="Buell C.R."/>
            <person name="Ying K."/>
            <person name="Li Y."/>
            <person name="Lu T."/>
            <person name="Huang Y."/>
            <person name="Zhao Q."/>
            <person name="Feng Q."/>
            <person name="Zhang L."/>
            <person name="Zhu J."/>
            <person name="Weng Q."/>
            <person name="Mu J."/>
            <person name="Lu Y."/>
            <person name="Fan D."/>
            <person name="Liu Y."/>
            <person name="Guan J."/>
            <person name="Zhang Y."/>
            <person name="Yu S."/>
            <person name="Liu X."/>
            <person name="Zhang Y."/>
            <person name="Hong G."/>
            <person name="Han B."/>
            <person name="Choisne N."/>
            <person name="Demange N."/>
            <person name="Orjeda G."/>
            <person name="Samain S."/>
            <person name="Cattolico L."/>
            <person name="Pelletier E."/>
            <person name="Couloux A."/>
            <person name="Segurens B."/>
            <person name="Wincker P."/>
            <person name="D'Hont A."/>
            <person name="Scarpelli C."/>
            <person name="Weissenbach J."/>
            <person name="Salanoubat M."/>
            <person name="Quetier F."/>
            <person name="Yu Y."/>
            <person name="Kim H.R."/>
            <person name="Rambo T."/>
            <person name="Currie J."/>
            <person name="Collura K."/>
            <person name="Luo M."/>
            <person name="Yang T."/>
            <person name="Ammiraju J.S.S."/>
            <person name="Engler F."/>
            <person name="Soderlund C."/>
            <person name="Wing R.A."/>
            <person name="Palmer L.E."/>
            <person name="de la Bastide M."/>
            <person name="Spiegel L."/>
            <person name="Nascimento L."/>
            <person name="Zutavern T."/>
            <person name="O'Shaughnessy A."/>
            <person name="Dike S."/>
            <person name="Dedhia N."/>
            <person name="Preston R."/>
            <person name="Balija V."/>
            <person name="McCombie W.R."/>
            <person name="Chow T."/>
            <person name="Chen H."/>
            <person name="Chung M."/>
            <person name="Chen C."/>
            <person name="Shaw J."/>
            <person name="Wu H."/>
            <person name="Hsiao K."/>
            <person name="Chao Y."/>
            <person name="Chu M."/>
            <person name="Cheng C."/>
            <person name="Hour A."/>
            <person name="Lee P."/>
            <person name="Lin S."/>
            <person name="Lin Y."/>
            <person name="Liou J."/>
            <person name="Liu S."/>
            <person name="Hsing Y."/>
            <person name="Raghuvanshi S."/>
            <person name="Mohanty A."/>
            <person name="Bharti A.K."/>
            <person name="Gaur A."/>
            <person name="Gupta V."/>
            <person name="Kumar D."/>
            <person name="Ravi V."/>
            <person name="Vij S."/>
            <person name="Kapur A."/>
            <person name="Khurana P."/>
            <person name="Khurana P."/>
            <person name="Khurana J.P."/>
            <person name="Tyagi A.K."/>
            <person name="Gaikwad K."/>
            <person name="Singh A."/>
            <person name="Dalal V."/>
            <person name="Srivastava S."/>
            <person name="Dixit A."/>
            <person name="Pal A.K."/>
            <person name="Ghazi I.A."/>
            <person name="Yadav M."/>
            <person name="Pandit A."/>
            <person name="Bhargava A."/>
            <person name="Sureshbabu K."/>
            <person name="Batra K."/>
            <person name="Sharma T.R."/>
            <person name="Mohapatra T."/>
            <person name="Singh N.K."/>
            <person name="Messing J."/>
            <person name="Nelson A.B."/>
            <person name="Fuks G."/>
            <person name="Kavchok S."/>
            <person name="Keizer G."/>
            <person name="Linton E."/>
            <person name="Llaca V."/>
            <person name="Song R."/>
            <person name="Tanyolac B."/>
            <person name="Young S."/>
            <person name="Ho-Il K."/>
            <person name="Hahn J.H."/>
            <person name="Sangsakoo G."/>
            <person name="Vanavichit A."/>
            <person name="de Mattos Luiz.A.T."/>
            <person name="Zimmer P.D."/>
            <person name="Malone G."/>
            <person name="Dellagostin O."/>
            <person name="de Oliveira A.C."/>
            <person name="Bevan M."/>
            <person name="Bancroft I."/>
            <person name="Minx P."/>
            <person name="Cordum H."/>
            <person name="Wilson R."/>
            <person name="Cheng Z."/>
            <person name="Jin W."/>
            <person name="Jiang J."/>
            <person name="Leong S.A."/>
            <person name="Iwama H."/>
            <person name="Gojobori T."/>
            <person name="Itoh T."/>
            <person name="Niimura Y."/>
            <person name="Fujii Y."/>
            <person name="Habara T."/>
            <person name="Sakai H."/>
            <person name="Sato Y."/>
            <person name="Wilson G."/>
            <person name="Kumar K."/>
            <person name="McCouch S."/>
            <person name="Juretic N."/>
            <person name="Hoen D."/>
            <person name="Wright S."/>
            <person name="Bruskiewich R."/>
            <person name="Bureau T."/>
            <person name="Miyao A."/>
            <person name="Hirochika H."/>
            <person name="Nishikawa T."/>
            <person name="Kadowaki K."/>
            <person name="Sugiura M."/>
            <person name="Burr B."/>
            <person name="Sasaki T."/>
        </authorList>
    </citation>
    <scope>NUCLEOTIDE SEQUENCE [LARGE SCALE GENOMIC DNA]</scope>
    <source>
        <strain evidence="2">cv. Nipponbare</strain>
    </source>
</reference>
<dbReference type="Gramene" id="Os03t0652600-00">
    <property type="protein sequence ID" value="Os03t0652600-00"/>
    <property type="gene ID" value="Os03g0652600"/>
</dbReference>
<dbReference type="PaxDb" id="39947-A0A0P0W1E9"/>
<reference evidence="1 2" key="2">
    <citation type="journal article" date="2013" name="Plant Cell Physiol.">
        <title>Rice Annotation Project Database (RAP-DB): an integrative and interactive database for rice genomics.</title>
        <authorList>
            <person name="Sakai H."/>
            <person name="Lee S.S."/>
            <person name="Tanaka T."/>
            <person name="Numa H."/>
            <person name="Kim J."/>
            <person name="Kawahara Y."/>
            <person name="Wakimoto H."/>
            <person name="Yang C.C."/>
            <person name="Iwamoto M."/>
            <person name="Abe T."/>
            <person name="Yamada Y."/>
            <person name="Muto A."/>
            <person name="Inokuchi H."/>
            <person name="Ikemura T."/>
            <person name="Matsumoto T."/>
            <person name="Sasaki T."/>
            <person name="Itoh T."/>
        </authorList>
    </citation>
    <scope>NUCLEOTIDE SEQUENCE [LARGE SCALE GENOMIC DNA]</scope>
    <source>
        <strain evidence="2">cv. Nipponbare</strain>
    </source>
</reference>
<proteinExistence type="predicted"/>
<sequence>MSSSGVGVIGRRSVSDHLGAIGDNLSVASASTSHDLLYNLRCSKLLTIGFHNQRTQSESKIIFQSTLQSPLPASRKFRHL</sequence>
<dbReference type="AlphaFoldDB" id="A0A0P0W1E9"/>
<evidence type="ECO:0000313" key="1">
    <source>
        <dbReference type="EMBL" id="BAS85530.1"/>
    </source>
</evidence>
<dbReference type="EMBL" id="AP014959">
    <property type="protein sequence ID" value="BAS85530.1"/>
    <property type="molecule type" value="Genomic_DNA"/>
</dbReference>
<protein>
    <submittedName>
        <fullName evidence="1">Os03g0652600 protein</fullName>
    </submittedName>
</protein>
<reference evidence="1 2" key="3">
    <citation type="journal article" date="2013" name="Rice">
        <title>Improvement of the Oryza sativa Nipponbare reference genome using next generation sequence and optical map data.</title>
        <authorList>
            <person name="Kawahara Y."/>
            <person name="de la Bastide M."/>
            <person name="Hamilton J.P."/>
            <person name="Kanamori H."/>
            <person name="McCombie W.R."/>
            <person name="Ouyang S."/>
            <person name="Schwartz D.C."/>
            <person name="Tanaka T."/>
            <person name="Wu J."/>
            <person name="Zhou S."/>
            <person name="Childs K.L."/>
            <person name="Davidson R.M."/>
            <person name="Lin H."/>
            <person name="Quesada-Ocampo L."/>
            <person name="Vaillancourt B."/>
            <person name="Sakai H."/>
            <person name="Lee S.S."/>
            <person name="Kim J."/>
            <person name="Numa H."/>
            <person name="Itoh T."/>
            <person name="Buell C.R."/>
            <person name="Matsumoto T."/>
        </authorList>
    </citation>
    <scope>NUCLEOTIDE SEQUENCE [LARGE SCALE GENOMIC DNA]</scope>
    <source>
        <strain evidence="2">cv. Nipponbare</strain>
    </source>
</reference>